<dbReference type="EMBL" id="LANI01000001">
    <property type="protein sequence ID" value="KKJ78658.1"/>
    <property type="molecule type" value="Genomic_DNA"/>
</dbReference>
<dbReference type="OrthoDB" id="120886at2"/>
<dbReference type="Gene3D" id="3.30.70.100">
    <property type="match status" value="1"/>
</dbReference>
<evidence type="ECO:0008006" key="3">
    <source>
        <dbReference type="Google" id="ProtNLM"/>
    </source>
</evidence>
<reference evidence="1 2" key="1">
    <citation type="submission" date="2015-03" db="EMBL/GenBank/DDBJ databases">
        <title>Genome sequence of Kiloniella sp. P1-1, isolated from the gut microflora of Pacific white shrimp, Penaeus vannamei.</title>
        <authorList>
            <person name="Shao Z."/>
            <person name="Wang L."/>
            <person name="Li X."/>
        </authorList>
    </citation>
    <scope>NUCLEOTIDE SEQUENCE [LARGE SCALE GENOMIC DNA]</scope>
    <source>
        <strain evidence="1 2">P1-1</strain>
    </source>
</reference>
<gene>
    <name evidence="1" type="ORF">WH95_00785</name>
</gene>
<name>A0A0M2RGG3_9PROT</name>
<evidence type="ECO:0000313" key="1">
    <source>
        <dbReference type="EMBL" id="KKJ78658.1"/>
    </source>
</evidence>
<dbReference type="AlphaFoldDB" id="A0A0M2RGG3"/>
<organism evidence="1 2">
    <name type="scientific">Kiloniella litopenaei</name>
    <dbReference type="NCBI Taxonomy" id="1549748"/>
    <lineage>
        <taxon>Bacteria</taxon>
        <taxon>Pseudomonadati</taxon>
        <taxon>Pseudomonadota</taxon>
        <taxon>Alphaproteobacteria</taxon>
        <taxon>Rhodospirillales</taxon>
        <taxon>Kiloniellaceae</taxon>
        <taxon>Kiloniella</taxon>
    </lineage>
</organism>
<sequence length="108" mass="12864">MPEQSYCFIWEFIVKEGENNHFEDIYGAEGDWVQLFTMGAGYIRSDLVQDQSDPQRYLTVDYWNREEDFHEFKKVFGQEYSALDQECEGLTIKERKIGEFTNLNTAFH</sequence>
<evidence type="ECO:0000313" key="2">
    <source>
        <dbReference type="Proteomes" id="UP000034491"/>
    </source>
</evidence>
<comment type="caution">
    <text evidence="1">The sequence shown here is derived from an EMBL/GenBank/DDBJ whole genome shotgun (WGS) entry which is preliminary data.</text>
</comment>
<dbReference type="RefSeq" id="WP_046501690.1">
    <property type="nucleotide sequence ID" value="NZ_LANI01000001.1"/>
</dbReference>
<accession>A0A0M2RGG3</accession>
<dbReference type="STRING" id="1549748.WH95_00785"/>
<dbReference type="Proteomes" id="UP000034491">
    <property type="component" value="Unassembled WGS sequence"/>
</dbReference>
<proteinExistence type="predicted"/>
<dbReference type="InterPro" id="IPR011008">
    <property type="entry name" value="Dimeric_a/b-barrel"/>
</dbReference>
<keyword evidence="2" id="KW-1185">Reference proteome</keyword>
<protein>
    <recommendedName>
        <fullName evidence="3">ABM domain-containing protein</fullName>
    </recommendedName>
</protein>
<dbReference type="SUPFAM" id="SSF54909">
    <property type="entry name" value="Dimeric alpha+beta barrel"/>
    <property type="match status" value="1"/>
</dbReference>